<protein>
    <submittedName>
        <fullName evidence="7">Glutamine synthetase</fullName>
    </submittedName>
</protein>
<evidence type="ECO:0000313" key="8">
    <source>
        <dbReference type="Proteomes" id="UP000467322"/>
    </source>
</evidence>
<dbReference type="EMBL" id="WTUX01000017">
    <property type="protein sequence ID" value="MZR14139.1"/>
    <property type="molecule type" value="Genomic_DNA"/>
</dbReference>
<dbReference type="SMART" id="SM01230">
    <property type="entry name" value="Gln-synt_C"/>
    <property type="match status" value="1"/>
</dbReference>
<dbReference type="PANTHER" id="PTHR43785">
    <property type="entry name" value="GAMMA-GLUTAMYLPUTRESCINE SYNTHETASE"/>
    <property type="match status" value="1"/>
</dbReference>
<reference evidence="7 8" key="1">
    <citation type="submission" date="2019-12" db="EMBL/GenBank/DDBJ databases">
        <title>Maritimibacter sp. nov. sp. isolated from sea sand.</title>
        <authorList>
            <person name="Kim J."/>
            <person name="Jeong S.E."/>
            <person name="Jung H.S."/>
            <person name="Jeon C.O."/>
        </authorList>
    </citation>
    <scope>NUCLEOTIDE SEQUENCE [LARGE SCALE GENOMIC DNA]</scope>
    <source>
        <strain evidence="7 8">DP07</strain>
    </source>
</reference>
<dbReference type="PROSITE" id="PS51987">
    <property type="entry name" value="GS_CATALYTIC"/>
    <property type="match status" value="1"/>
</dbReference>
<dbReference type="Gene3D" id="3.10.20.70">
    <property type="entry name" value="Glutamine synthetase, N-terminal domain"/>
    <property type="match status" value="1"/>
</dbReference>
<dbReference type="GO" id="GO:0006542">
    <property type="term" value="P:glutamine biosynthetic process"/>
    <property type="evidence" value="ECO:0007669"/>
    <property type="project" value="InterPro"/>
</dbReference>
<evidence type="ECO:0000256" key="3">
    <source>
        <dbReference type="ARBA" id="ARBA00022842"/>
    </source>
</evidence>
<evidence type="ECO:0000259" key="6">
    <source>
        <dbReference type="PROSITE" id="PS51987"/>
    </source>
</evidence>
<organism evidence="7 8">
    <name type="scientific">Maritimibacter harenae</name>
    <dbReference type="NCBI Taxonomy" id="2606218"/>
    <lineage>
        <taxon>Bacteria</taxon>
        <taxon>Pseudomonadati</taxon>
        <taxon>Pseudomonadota</taxon>
        <taxon>Alphaproteobacteria</taxon>
        <taxon>Rhodobacterales</taxon>
        <taxon>Roseobacteraceae</taxon>
        <taxon>Maritimibacter</taxon>
    </lineage>
</organism>
<comment type="similarity">
    <text evidence="4 5">Belongs to the glutamine synthetase family.</text>
</comment>
<dbReference type="PANTHER" id="PTHR43785:SF3">
    <property type="entry name" value="GS CATALYTIC DOMAIN-CONTAINING PROTEIN"/>
    <property type="match status" value="1"/>
</dbReference>
<keyword evidence="2" id="KW-0436">Ligase</keyword>
<dbReference type="InterPro" id="IPR036651">
    <property type="entry name" value="Gln_synt_N_sf"/>
</dbReference>
<dbReference type="GO" id="GO:0006598">
    <property type="term" value="P:polyamine catabolic process"/>
    <property type="evidence" value="ECO:0007669"/>
    <property type="project" value="TreeGrafter"/>
</dbReference>
<dbReference type="RefSeq" id="WP_161352257.1">
    <property type="nucleotide sequence ID" value="NZ_WTUX01000017.1"/>
</dbReference>
<evidence type="ECO:0000313" key="7">
    <source>
        <dbReference type="EMBL" id="MZR14139.1"/>
    </source>
</evidence>
<dbReference type="InterPro" id="IPR027303">
    <property type="entry name" value="Gln_synth_gly_rich_site"/>
</dbReference>
<keyword evidence="3" id="KW-0460">Magnesium</keyword>
<keyword evidence="8" id="KW-1185">Reference proteome</keyword>
<proteinExistence type="inferred from homology"/>
<dbReference type="GO" id="GO:0004356">
    <property type="term" value="F:glutamine synthetase activity"/>
    <property type="evidence" value="ECO:0007669"/>
    <property type="project" value="InterPro"/>
</dbReference>
<dbReference type="AlphaFoldDB" id="A0A845M549"/>
<comment type="cofactor">
    <cofactor evidence="1">
        <name>Mg(2+)</name>
        <dbReference type="ChEBI" id="CHEBI:18420"/>
    </cofactor>
</comment>
<dbReference type="PROSITE" id="PS00181">
    <property type="entry name" value="GLNA_ATP"/>
    <property type="match status" value="1"/>
</dbReference>
<evidence type="ECO:0000256" key="1">
    <source>
        <dbReference type="ARBA" id="ARBA00001946"/>
    </source>
</evidence>
<feature type="domain" description="GS catalytic" evidence="6">
    <location>
        <begin position="119"/>
        <end position="453"/>
    </location>
</feature>
<accession>A0A845M549</accession>
<dbReference type="Gene3D" id="3.30.590.10">
    <property type="entry name" value="Glutamine synthetase/guanido kinase, catalytic domain"/>
    <property type="match status" value="1"/>
</dbReference>
<dbReference type="SUPFAM" id="SSF55931">
    <property type="entry name" value="Glutamine synthetase/guanido kinase"/>
    <property type="match status" value="1"/>
</dbReference>
<evidence type="ECO:0000256" key="5">
    <source>
        <dbReference type="RuleBase" id="RU000384"/>
    </source>
</evidence>
<sequence length="453" mass="50534">MAKDWTATLPDAARAYLENRRLDEVECIISDLPGIARGKAVPAAKFARQDYFHLPDSIFYQTITGDWGEAAGDEGFIERDMILKPDMSTASAAPWTGDWTLQVIHDAYDRNDDPIPFSPRNVLKRVVDLYHKQGWKPIVAPEMEFFLVARNLDPAKKIEPMMGRSGRPAAARQAYSMTAVDEFGPVIDDIYDFAEAQGFEIDGITQEGGAGQLEINLRHGNPVKLADEVFFFKRLIREAALRHDCFATFMAKPIAEEPGSAMHIHHSVADLETGKNIFSGPNGGDTDAFFTFIGGLQTHLPGVIAVMAPYVNSYRRYVRDNAAPINLEWGRDNRTTGIRIPISGPDARRIENRLTGMDANPYLAMAASLAAGYLGMMNETRAEPQFRGDAYDGDEAIPRDLWSALDLFDAATDMHEILGPEFARVYSIVKRTEYEGFLSVISPWEREHLLLNV</sequence>
<gene>
    <name evidence="7" type="ORF">GQE99_14040</name>
</gene>
<evidence type="ECO:0000256" key="2">
    <source>
        <dbReference type="ARBA" id="ARBA00022598"/>
    </source>
</evidence>
<dbReference type="SUPFAM" id="SSF54368">
    <property type="entry name" value="Glutamine synthetase, N-terminal domain"/>
    <property type="match status" value="1"/>
</dbReference>
<comment type="caution">
    <text evidence="7">The sequence shown here is derived from an EMBL/GenBank/DDBJ whole genome shotgun (WGS) entry which is preliminary data.</text>
</comment>
<dbReference type="Pfam" id="PF00120">
    <property type="entry name" value="Gln-synt_C"/>
    <property type="match status" value="1"/>
</dbReference>
<dbReference type="Proteomes" id="UP000467322">
    <property type="component" value="Unassembled WGS sequence"/>
</dbReference>
<evidence type="ECO:0000256" key="4">
    <source>
        <dbReference type="PROSITE-ProRule" id="PRU01331"/>
    </source>
</evidence>
<dbReference type="InterPro" id="IPR014746">
    <property type="entry name" value="Gln_synth/guanido_kin_cat_dom"/>
</dbReference>
<name>A0A845M549_9RHOB</name>
<dbReference type="InterPro" id="IPR008146">
    <property type="entry name" value="Gln_synth_cat_dom"/>
</dbReference>